<dbReference type="Proteomes" id="UP000294225">
    <property type="component" value="Unassembled WGS sequence"/>
</dbReference>
<feature type="compositionally biased region" description="Low complexity" evidence="1">
    <location>
        <begin position="32"/>
        <end position="80"/>
    </location>
</feature>
<protein>
    <submittedName>
        <fullName evidence="4">DUF4232 domain-containing protein</fullName>
    </submittedName>
</protein>
<name>A0A4R0IKK2_9ACTN</name>
<dbReference type="PROSITE" id="PS51257">
    <property type="entry name" value="PROKAR_LIPOPROTEIN"/>
    <property type="match status" value="1"/>
</dbReference>
<dbReference type="RefSeq" id="WP_131498878.1">
    <property type="nucleotide sequence ID" value="NZ_SJKC01000005.1"/>
</dbReference>
<gene>
    <name evidence="4" type="ORF">E0H92_32040</name>
</gene>
<dbReference type="Pfam" id="PF14016">
    <property type="entry name" value="DUF4232"/>
    <property type="match status" value="1"/>
</dbReference>
<feature type="signal peptide" evidence="2">
    <location>
        <begin position="1"/>
        <end position="35"/>
    </location>
</feature>
<evidence type="ECO:0000259" key="3">
    <source>
        <dbReference type="Pfam" id="PF14016"/>
    </source>
</evidence>
<sequence>MNVNRKHSGSWRRYGLGAGAVAALLTTAACGAANASDGSKPSDQQSSTPSASAPASSNPVEPAASTSTATPSAAPTAAPSKKPTDDGSVDLCTMADLTFTVTNYDGPEEDVRHLMLVATNKSTKKCDVQNYPEVTLGNAQGNAPVKEGTADDEAVTLAPGAKAYAGVLATGGHMDTYPVKFMTVSLGSPGGEAPAEKAIRVKMPVTSFEADDGQRVTYWAGTEGLAMRPVTQS</sequence>
<organism evidence="4 5">
    <name type="scientific">Kribbella speibonae</name>
    <dbReference type="NCBI Taxonomy" id="1572660"/>
    <lineage>
        <taxon>Bacteria</taxon>
        <taxon>Bacillati</taxon>
        <taxon>Actinomycetota</taxon>
        <taxon>Actinomycetes</taxon>
        <taxon>Propionibacteriales</taxon>
        <taxon>Kribbellaceae</taxon>
        <taxon>Kribbella</taxon>
    </lineage>
</organism>
<accession>A0A4R0IKK2</accession>
<feature type="region of interest" description="Disordered" evidence="1">
    <location>
        <begin position="32"/>
        <end position="88"/>
    </location>
</feature>
<keyword evidence="2" id="KW-0732">Signal</keyword>
<evidence type="ECO:0000256" key="1">
    <source>
        <dbReference type="SAM" id="MobiDB-lite"/>
    </source>
</evidence>
<evidence type="ECO:0000313" key="5">
    <source>
        <dbReference type="Proteomes" id="UP000294225"/>
    </source>
</evidence>
<dbReference type="EMBL" id="SJKC01000005">
    <property type="protein sequence ID" value="TCC32810.1"/>
    <property type="molecule type" value="Genomic_DNA"/>
</dbReference>
<dbReference type="AlphaFoldDB" id="A0A4R0IKK2"/>
<proteinExistence type="predicted"/>
<comment type="caution">
    <text evidence="4">The sequence shown here is derived from an EMBL/GenBank/DDBJ whole genome shotgun (WGS) entry which is preliminary data.</text>
</comment>
<dbReference type="InterPro" id="IPR025326">
    <property type="entry name" value="DUF4232"/>
</dbReference>
<feature type="domain" description="DUF4232" evidence="3">
    <location>
        <begin position="92"/>
        <end position="219"/>
    </location>
</feature>
<reference evidence="4 5" key="1">
    <citation type="submission" date="2019-02" db="EMBL/GenBank/DDBJ databases">
        <title>Kribbella capetownensis sp. nov. and Kribbella speibonae sp. nov., isolated from soil.</title>
        <authorList>
            <person name="Curtis S.M."/>
            <person name="Norton I."/>
            <person name="Everest G.J."/>
            <person name="Meyers P.R."/>
        </authorList>
    </citation>
    <scope>NUCLEOTIDE SEQUENCE [LARGE SCALE GENOMIC DNA]</scope>
    <source>
        <strain evidence="4 5">YM55</strain>
    </source>
</reference>
<evidence type="ECO:0000256" key="2">
    <source>
        <dbReference type="SAM" id="SignalP"/>
    </source>
</evidence>
<feature type="chain" id="PRO_5020416918" evidence="2">
    <location>
        <begin position="36"/>
        <end position="233"/>
    </location>
</feature>
<evidence type="ECO:0000313" key="4">
    <source>
        <dbReference type="EMBL" id="TCC32810.1"/>
    </source>
</evidence>